<dbReference type="GO" id="GO:0051259">
    <property type="term" value="P:protein complex oligomerization"/>
    <property type="evidence" value="ECO:0007669"/>
    <property type="project" value="InterPro"/>
</dbReference>
<accession>A0A7W6S0Y3</accession>
<dbReference type="GO" id="GO:0003677">
    <property type="term" value="F:DNA binding"/>
    <property type="evidence" value="ECO:0007669"/>
    <property type="project" value="UniProtKB-KW"/>
</dbReference>
<evidence type="ECO:0000313" key="3">
    <source>
        <dbReference type="Proteomes" id="UP000555728"/>
    </source>
</evidence>
<keyword evidence="1" id="KW-0143">Chaperone</keyword>
<dbReference type="Gene3D" id="1.10.10.10">
    <property type="entry name" value="Winged helix-like DNA-binding domain superfamily/Winged helix DNA-binding domain"/>
    <property type="match status" value="1"/>
</dbReference>
<dbReference type="Pfam" id="PF14557">
    <property type="entry name" value="AphA_like"/>
    <property type="match status" value="1"/>
</dbReference>
<evidence type="ECO:0000256" key="1">
    <source>
        <dbReference type="ARBA" id="ARBA00023186"/>
    </source>
</evidence>
<reference evidence="2 3" key="1">
    <citation type="submission" date="2020-08" db="EMBL/GenBank/DDBJ databases">
        <title>Genome sequencing of Purple Non-Sulfur Bacteria from various extreme environments.</title>
        <authorList>
            <person name="Mayer M."/>
        </authorList>
    </citation>
    <scope>NUCLEOTIDE SEQUENCE [LARGE SCALE GENOMIC DNA]</scope>
    <source>
        <strain evidence="2 3">JA135</strain>
    </source>
</reference>
<dbReference type="InterPro" id="IPR036390">
    <property type="entry name" value="WH_DNA-bd_sf"/>
</dbReference>
<dbReference type="InterPro" id="IPR036388">
    <property type="entry name" value="WH-like_DNA-bd_sf"/>
</dbReference>
<sequence>MFADKTLTPRETVRLCALGLIADAPDSYATIARQVRDFVTRITGPSLDLLGSSMELLQVEGLISSSAGDRIDDTARLEITEAGHVELRRLLTANLRASSDLSKLVMALKFRFLHLLPPEDQRAQAELLLDSRETELNRLLDMRQAHGDGDGPFNDWLEHEITQAERSQAWLEAFCERLPEPTPTPTPA</sequence>
<dbReference type="SUPFAM" id="SSF46785">
    <property type="entry name" value="Winged helix' DNA-binding domain"/>
    <property type="match status" value="1"/>
</dbReference>
<keyword evidence="2" id="KW-0238">DNA-binding</keyword>
<dbReference type="AlphaFoldDB" id="A0A7W6S0Y3"/>
<organism evidence="2 3">
    <name type="scientific">Roseospira goensis</name>
    <dbReference type="NCBI Taxonomy" id="391922"/>
    <lineage>
        <taxon>Bacteria</taxon>
        <taxon>Pseudomonadati</taxon>
        <taxon>Pseudomonadota</taxon>
        <taxon>Alphaproteobacteria</taxon>
        <taxon>Rhodospirillales</taxon>
        <taxon>Rhodospirillaceae</taxon>
        <taxon>Roseospira</taxon>
    </lineage>
</organism>
<dbReference type="InterPro" id="IPR036386">
    <property type="entry name" value="HscB_C_sf"/>
</dbReference>
<proteinExistence type="predicted"/>
<dbReference type="RefSeq" id="WP_184435155.1">
    <property type="nucleotide sequence ID" value="NZ_JACIGI010000015.1"/>
</dbReference>
<dbReference type="InterPro" id="IPR029434">
    <property type="entry name" value="Put_trans_reg"/>
</dbReference>
<keyword evidence="3" id="KW-1185">Reference proteome</keyword>
<protein>
    <submittedName>
        <fullName evidence="2">DNA-binding PadR family transcriptional regulator</fullName>
    </submittedName>
</protein>
<dbReference type="EMBL" id="JACIGI010000015">
    <property type="protein sequence ID" value="MBB4286360.1"/>
    <property type="molecule type" value="Genomic_DNA"/>
</dbReference>
<name>A0A7W6S0Y3_9PROT</name>
<dbReference type="Proteomes" id="UP000555728">
    <property type="component" value="Unassembled WGS sequence"/>
</dbReference>
<gene>
    <name evidence="2" type="ORF">GGD88_002089</name>
</gene>
<evidence type="ECO:0000313" key="2">
    <source>
        <dbReference type="EMBL" id="MBB4286360.1"/>
    </source>
</evidence>
<dbReference type="Gene3D" id="1.20.1280.20">
    <property type="entry name" value="HscB, C-terminal domain"/>
    <property type="match status" value="1"/>
</dbReference>
<comment type="caution">
    <text evidence="2">The sequence shown here is derived from an EMBL/GenBank/DDBJ whole genome shotgun (WGS) entry which is preliminary data.</text>
</comment>